<gene>
    <name evidence="1" type="ORF">SK128_001346</name>
</gene>
<organism evidence="1 2">
    <name type="scientific">Halocaridina rubra</name>
    <name type="common">Hawaiian red shrimp</name>
    <dbReference type="NCBI Taxonomy" id="373956"/>
    <lineage>
        <taxon>Eukaryota</taxon>
        <taxon>Metazoa</taxon>
        <taxon>Ecdysozoa</taxon>
        <taxon>Arthropoda</taxon>
        <taxon>Crustacea</taxon>
        <taxon>Multicrustacea</taxon>
        <taxon>Malacostraca</taxon>
        <taxon>Eumalacostraca</taxon>
        <taxon>Eucarida</taxon>
        <taxon>Decapoda</taxon>
        <taxon>Pleocyemata</taxon>
        <taxon>Caridea</taxon>
        <taxon>Atyoidea</taxon>
        <taxon>Atyidae</taxon>
        <taxon>Halocaridina</taxon>
    </lineage>
</organism>
<name>A0AAN9A869_HALRR</name>
<proteinExistence type="predicted"/>
<sequence length="81" mass="9162">MCHNDGYNYLRVHLSSRAVIPVVRGRHGRSTVNNNTPIFLLKNIQPLNSLVLSLVLQQCIYKEPITQVLAGTFLPKSLYNL</sequence>
<dbReference type="EMBL" id="JAXCGZ010002064">
    <property type="protein sequence ID" value="KAK7084516.1"/>
    <property type="molecule type" value="Genomic_DNA"/>
</dbReference>
<evidence type="ECO:0000313" key="2">
    <source>
        <dbReference type="Proteomes" id="UP001381693"/>
    </source>
</evidence>
<keyword evidence="2" id="KW-1185">Reference proteome</keyword>
<accession>A0AAN9A869</accession>
<reference evidence="1 2" key="1">
    <citation type="submission" date="2023-11" db="EMBL/GenBank/DDBJ databases">
        <title>Halocaridina rubra genome assembly.</title>
        <authorList>
            <person name="Smith C."/>
        </authorList>
    </citation>
    <scope>NUCLEOTIDE SEQUENCE [LARGE SCALE GENOMIC DNA]</scope>
    <source>
        <strain evidence="1">EP-1</strain>
        <tissue evidence="1">Whole</tissue>
    </source>
</reference>
<comment type="caution">
    <text evidence="1">The sequence shown here is derived from an EMBL/GenBank/DDBJ whole genome shotgun (WGS) entry which is preliminary data.</text>
</comment>
<dbReference type="Proteomes" id="UP001381693">
    <property type="component" value="Unassembled WGS sequence"/>
</dbReference>
<protein>
    <submittedName>
        <fullName evidence="1">Uncharacterized protein</fullName>
    </submittedName>
</protein>
<evidence type="ECO:0000313" key="1">
    <source>
        <dbReference type="EMBL" id="KAK7084516.1"/>
    </source>
</evidence>
<dbReference type="AlphaFoldDB" id="A0AAN9A869"/>